<name>A0ABY2AJZ6_9GAMM</name>
<accession>A0ABY2AJZ6</accession>
<evidence type="ECO:0008006" key="3">
    <source>
        <dbReference type="Google" id="ProtNLM"/>
    </source>
</evidence>
<evidence type="ECO:0000313" key="2">
    <source>
        <dbReference type="Proteomes" id="UP000292554"/>
    </source>
</evidence>
<evidence type="ECO:0000313" key="1">
    <source>
        <dbReference type="EMBL" id="TCI03177.1"/>
    </source>
</evidence>
<protein>
    <recommendedName>
        <fullName evidence="3">Lipoprotein</fullName>
    </recommendedName>
</protein>
<keyword evidence="2" id="KW-1185">Reference proteome</keyword>
<gene>
    <name evidence="1" type="ORF">EZV61_09840</name>
</gene>
<proteinExistence type="predicted"/>
<organism evidence="1 2">
    <name type="scientific">Corallincola luteus</name>
    <dbReference type="NCBI Taxonomy" id="1775177"/>
    <lineage>
        <taxon>Bacteria</taxon>
        <taxon>Pseudomonadati</taxon>
        <taxon>Pseudomonadota</taxon>
        <taxon>Gammaproteobacteria</taxon>
        <taxon>Alteromonadales</taxon>
        <taxon>Psychromonadaceae</taxon>
        <taxon>Corallincola</taxon>
    </lineage>
</organism>
<comment type="caution">
    <text evidence="1">The sequence shown here is derived from an EMBL/GenBank/DDBJ whole genome shotgun (WGS) entry which is preliminary data.</text>
</comment>
<reference evidence="1 2" key="1">
    <citation type="submission" date="2019-02" db="EMBL/GenBank/DDBJ databases">
        <title>Corallincola luteus sp. nov., a marine bacterium isolated from surface sediment of Bohai Sea in China.</title>
        <authorList>
            <person name="Ren Q."/>
        </authorList>
    </citation>
    <scope>NUCLEOTIDE SEQUENCE [LARGE SCALE GENOMIC DNA]</scope>
    <source>
        <strain evidence="1 2">DASS28</strain>
    </source>
</reference>
<dbReference type="EMBL" id="SJXE01000004">
    <property type="protein sequence ID" value="TCI03177.1"/>
    <property type="molecule type" value="Genomic_DNA"/>
</dbReference>
<dbReference type="Proteomes" id="UP000292554">
    <property type="component" value="Unassembled WGS sequence"/>
</dbReference>
<sequence length="150" mass="16940">MLMNTFHKLSPFLLVVFIAFFLPACGKHDASKLTDGNDCRPQLAKCNITVAGVKAEFWLEQEEYANEIPLLTNVRLSDPTVQMISAKLTGDNMYMGYIPVILEAGKSSLYSGEMYLATCTRDDMRWRLTITARSPQGKEIEFTFQFDAPK</sequence>